<dbReference type="EMBL" id="LR796685">
    <property type="protein sequence ID" value="CAB4159264.1"/>
    <property type="molecule type" value="Genomic_DNA"/>
</dbReference>
<proteinExistence type="predicted"/>
<protein>
    <submittedName>
        <fullName evidence="2">Uncharacterized protein</fullName>
    </submittedName>
</protein>
<dbReference type="EMBL" id="LR798327">
    <property type="protein sequence ID" value="CAB5223866.1"/>
    <property type="molecule type" value="Genomic_DNA"/>
</dbReference>
<evidence type="ECO:0000313" key="1">
    <source>
        <dbReference type="EMBL" id="CAB4159264.1"/>
    </source>
</evidence>
<name>A0A6J7X459_9CAUD</name>
<sequence length="112" mass="12400">MSVAIKNLSIEAGTTYRRTLRFYTDAARTQPLDLTGCTFTSWMQRNETVIVFAITVAGDPTTGSAEMGLEPEQTKDEELGNYLWDMLMIGPDGTVMKAMKGVVMLQKTVTKI</sequence>
<gene>
    <name evidence="1" type="ORF">UFOVP705_66</name>
    <name evidence="2" type="ORF">UFOVP736_15</name>
</gene>
<reference evidence="2" key="1">
    <citation type="submission" date="2020-05" db="EMBL/GenBank/DDBJ databases">
        <authorList>
            <person name="Chiriac C."/>
            <person name="Salcher M."/>
            <person name="Ghai R."/>
            <person name="Kavagutti S V."/>
        </authorList>
    </citation>
    <scope>NUCLEOTIDE SEQUENCE</scope>
</reference>
<organism evidence="2">
    <name type="scientific">uncultured Caudovirales phage</name>
    <dbReference type="NCBI Taxonomy" id="2100421"/>
    <lineage>
        <taxon>Viruses</taxon>
        <taxon>Duplodnaviria</taxon>
        <taxon>Heunggongvirae</taxon>
        <taxon>Uroviricota</taxon>
        <taxon>Caudoviricetes</taxon>
        <taxon>Peduoviridae</taxon>
        <taxon>Maltschvirus</taxon>
        <taxon>Maltschvirus maltsch</taxon>
    </lineage>
</organism>
<evidence type="ECO:0000313" key="2">
    <source>
        <dbReference type="EMBL" id="CAB5223866.1"/>
    </source>
</evidence>
<accession>A0A6J7X459</accession>